<organism evidence="9 10">
    <name type="scientific">Diploscapter pachys</name>
    <dbReference type="NCBI Taxonomy" id="2018661"/>
    <lineage>
        <taxon>Eukaryota</taxon>
        <taxon>Metazoa</taxon>
        <taxon>Ecdysozoa</taxon>
        <taxon>Nematoda</taxon>
        <taxon>Chromadorea</taxon>
        <taxon>Rhabditida</taxon>
        <taxon>Rhabditina</taxon>
        <taxon>Rhabditomorpha</taxon>
        <taxon>Rhabditoidea</taxon>
        <taxon>Rhabditidae</taxon>
        <taxon>Diploscapter</taxon>
    </lineage>
</organism>
<dbReference type="OrthoDB" id="10257284at2759"/>
<evidence type="ECO:0000256" key="2">
    <source>
        <dbReference type="ARBA" id="ARBA00005375"/>
    </source>
</evidence>
<comment type="catalytic activity">
    <reaction evidence="1">
        <text>a phosphate monoester + H2O = an alcohol + phosphate</text>
        <dbReference type="Rhea" id="RHEA:15017"/>
        <dbReference type="ChEBI" id="CHEBI:15377"/>
        <dbReference type="ChEBI" id="CHEBI:30879"/>
        <dbReference type="ChEBI" id="CHEBI:43474"/>
        <dbReference type="ChEBI" id="CHEBI:67140"/>
        <dbReference type="EC" id="3.1.3.2"/>
    </reaction>
</comment>
<keyword evidence="5" id="KW-0378">Hydrolase</keyword>
<comment type="similarity">
    <text evidence="2">Belongs to the histidine acid phosphatase family.</text>
</comment>
<dbReference type="InterPro" id="IPR029033">
    <property type="entry name" value="His_PPase_superfam"/>
</dbReference>
<reference evidence="9 10" key="1">
    <citation type="journal article" date="2017" name="Curr. Biol.">
        <title>Genome architecture and evolution of a unichromosomal asexual nematode.</title>
        <authorList>
            <person name="Fradin H."/>
            <person name="Zegar C."/>
            <person name="Gutwein M."/>
            <person name="Lucas J."/>
            <person name="Kovtun M."/>
            <person name="Corcoran D."/>
            <person name="Baugh L.R."/>
            <person name="Kiontke K."/>
            <person name="Gunsalus K."/>
            <person name="Fitch D.H."/>
            <person name="Piano F."/>
        </authorList>
    </citation>
    <scope>NUCLEOTIDE SEQUENCE [LARGE SCALE GENOMIC DNA]</scope>
    <source>
        <strain evidence="9">PF1309</strain>
    </source>
</reference>
<keyword evidence="8" id="KW-0472">Membrane</keyword>
<dbReference type="GO" id="GO:0003993">
    <property type="term" value="F:acid phosphatase activity"/>
    <property type="evidence" value="ECO:0007669"/>
    <property type="project" value="UniProtKB-EC"/>
</dbReference>
<proteinExistence type="inferred from homology"/>
<gene>
    <name evidence="9" type="ORF">WR25_23132</name>
</gene>
<dbReference type="EMBL" id="LIAE01010462">
    <property type="protein sequence ID" value="PAV60558.1"/>
    <property type="molecule type" value="Genomic_DNA"/>
</dbReference>
<accession>A0A2A2JFK1</accession>
<evidence type="ECO:0000256" key="4">
    <source>
        <dbReference type="ARBA" id="ARBA00022729"/>
    </source>
</evidence>
<dbReference type="InterPro" id="IPR050645">
    <property type="entry name" value="Histidine_acid_phosphatase"/>
</dbReference>
<evidence type="ECO:0000256" key="1">
    <source>
        <dbReference type="ARBA" id="ARBA00000032"/>
    </source>
</evidence>
<evidence type="ECO:0000256" key="6">
    <source>
        <dbReference type="ARBA" id="ARBA00023157"/>
    </source>
</evidence>
<dbReference type="AlphaFoldDB" id="A0A2A2JFK1"/>
<evidence type="ECO:0000313" key="10">
    <source>
        <dbReference type="Proteomes" id="UP000218231"/>
    </source>
</evidence>
<dbReference type="InterPro" id="IPR000560">
    <property type="entry name" value="His_Pase_clade-2"/>
</dbReference>
<dbReference type="SUPFAM" id="SSF53254">
    <property type="entry name" value="Phosphoglycerate mutase-like"/>
    <property type="match status" value="1"/>
</dbReference>
<evidence type="ECO:0000256" key="8">
    <source>
        <dbReference type="SAM" id="Phobius"/>
    </source>
</evidence>
<dbReference type="Pfam" id="PF00328">
    <property type="entry name" value="His_Phos_2"/>
    <property type="match status" value="1"/>
</dbReference>
<keyword evidence="6" id="KW-1015">Disulfide bond</keyword>
<keyword evidence="8" id="KW-0812">Transmembrane</keyword>
<keyword evidence="10" id="KW-1185">Reference proteome</keyword>
<dbReference type="PANTHER" id="PTHR11567:SF211">
    <property type="entry name" value="PROSTATIC ACID PHOSPHATASE"/>
    <property type="match status" value="1"/>
</dbReference>
<sequence length="364" mass="42224">MLRSRYVNEAFLDARMLPEQLHFRSSARERCIETTIKVGLAMFSGIPVSVHTVPGHDDFMLFPHLNCRRLNREKKEKLNINNELYDKWTQRGKPILAILQGIMERELKYAKYYKNSSENVLLVDSLIIEKNAGAKVPEWFDENAEREGRRAYFHGLNLIAGTGPYHNPNWIRPTSGLLLEELTKHIKRKIECDQTRNCKDMKKFYAYGTHDMLLMALLESIGAKDAALGEGQNPEFIATLILELWKRDGRYYIKALFRRYPNSNRFFAITQSITGCSKVSDFCSSDTFIGGFQQYKTTHPKDECHDESDNPIGLLFSGRTDFKFNALSWILLGTTVFFMFCCICHACFPRRKYRKYSTKSNSRI</sequence>
<dbReference type="Gene3D" id="3.40.50.1240">
    <property type="entry name" value="Phosphoglycerate mutase-like"/>
    <property type="match status" value="1"/>
</dbReference>
<feature type="transmembrane region" description="Helical" evidence="8">
    <location>
        <begin position="326"/>
        <end position="348"/>
    </location>
</feature>
<evidence type="ECO:0000256" key="7">
    <source>
        <dbReference type="ARBA" id="ARBA00023180"/>
    </source>
</evidence>
<evidence type="ECO:0000256" key="3">
    <source>
        <dbReference type="ARBA" id="ARBA00012646"/>
    </source>
</evidence>
<name>A0A2A2JFK1_9BILA</name>
<dbReference type="EC" id="3.1.3.2" evidence="3"/>
<dbReference type="STRING" id="2018661.A0A2A2JFK1"/>
<protein>
    <recommendedName>
        <fullName evidence="3">acid phosphatase</fullName>
        <ecNumber evidence="3">3.1.3.2</ecNumber>
    </recommendedName>
</protein>
<dbReference type="PANTHER" id="PTHR11567">
    <property type="entry name" value="ACID PHOSPHATASE-RELATED"/>
    <property type="match status" value="1"/>
</dbReference>
<keyword evidence="4" id="KW-0732">Signal</keyword>
<comment type="caution">
    <text evidence="9">The sequence shown here is derived from an EMBL/GenBank/DDBJ whole genome shotgun (WGS) entry which is preliminary data.</text>
</comment>
<keyword evidence="7" id="KW-0325">Glycoprotein</keyword>
<evidence type="ECO:0000313" key="9">
    <source>
        <dbReference type="EMBL" id="PAV60558.1"/>
    </source>
</evidence>
<evidence type="ECO:0000256" key="5">
    <source>
        <dbReference type="ARBA" id="ARBA00022801"/>
    </source>
</evidence>
<keyword evidence="8" id="KW-1133">Transmembrane helix</keyword>
<dbReference type="Proteomes" id="UP000218231">
    <property type="component" value="Unassembled WGS sequence"/>
</dbReference>